<keyword evidence="3" id="KW-0309">Germination</keyword>
<protein>
    <submittedName>
        <fullName evidence="10">Uncharacterized protein</fullName>
    </submittedName>
</protein>
<evidence type="ECO:0000256" key="5">
    <source>
        <dbReference type="ARBA" id="ARBA00023136"/>
    </source>
</evidence>
<proteinExistence type="inferred from homology"/>
<keyword evidence="7" id="KW-0449">Lipoprotein</keyword>
<dbReference type="EMBL" id="MTLA01000013">
    <property type="protein sequence ID" value="OOP70136.1"/>
    <property type="molecule type" value="Genomic_DNA"/>
</dbReference>
<dbReference type="InterPro" id="IPR057336">
    <property type="entry name" value="GerAC_N"/>
</dbReference>
<reference evidence="10 11" key="1">
    <citation type="submission" date="2017-01" db="EMBL/GenBank/DDBJ databases">
        <title>Draft genome sequence of Bacillus oleronius.</title>
        <authorList>
            <person name="Allam M."/>
        </authorList>
    </citation>
    <scope>NUCLEOTIDE SEQUENCE [LARGE SCALE GENOMIC DNA]</scope>
    <source>
        <strain evidence="10 11">DSM 9356</strain>
    </source>
</reference>
<keyword evidence="4" id="KW-0732">Signal</keyword>
<gene>
    <name evidence="10" type="ORF">BWZ43_01420</name>
</gene>
<evidence type="ECO:0000256" key="4">
    <source>
        <dbReference type="ARBA" id="ARBA00022729"/>
    </source>
</evidence>
<keyword evidence="5" id="KW-0472">Membrane</keyword>
<keyword evidence="6" id="KW-0564">Palmitate</keyword>
<comment type="similarity">
    <text evidence="2">Belongs to the GerABKC lipoprotein family.</text>
</comment>
<keyword evidence="11" id="KW-1185">Reference proteome</keyword>
<comment type="caution">
    <text evidence="10">The sequence shown here is derived from an EMBL/GenBank/DDBJ whole genome shotgun (WGS) entry which is preliminary data.</text>
</comment>
<feature type="domain" description="Spore germination protein N-terminal" evidence="9">
    <location>
        <begin position="22"/>
        <end position="196"/>
    </location>
</feature>
<dbReference type="Pfam" id="PF25198">
    <property type="entry name" value="Spore_GerAC_N"/>
    <property type="match status" value="1"/>
</dbReference>
<dbReference type="Proteomes" id="UP000189761">
    <property type="component" value="Unassembled WGS sequence"/>
</dbReference>
<dbReference type="RefSeq" id="WP_078109274.1">
    <property type="nucleotide sequence ID" value="NZ_CP065424.1"/>
</dbReference>
<dbReference type="Pfam" id="PF05504">
    <property type="entry name" value="Spore_GerAC"/>
    <property type="match status" value="1"/>
</dbReference>
<dbReference type="InterPro" id="IPR046953">
    <property type="entry name" value="Spore_GerAC-like_C"/>
</dbReference>
<dbReference type="InterPro" id="IPR008844">
    <property type="entry name" value="Spore_GerAC-like"/>
</dbReference>
<evidence type="ECO:0000256" key="1">
    <source>
        <dbReference type="ARBA" id="ARBA00004635"/>
    </source>
</evidence>
<name>A0A8E2IB79_9BACI</name>
<dbReference type="PROSITE" id="PS51257">
    <property type="entry name" value="PROKAR_LIPOPROTEIN"/>
    <property type="match status" value="1"/>
</dbReference>
<dbReference type="AlphaFoldDB" id="A0A8E2IB79"/>
<feature type="domain" description="Spore germination GerAC-like C-terminal" evidence="8">
    <location>
        <begin position="214"/>
        <end position="378"/>
    </location>
</feature>
<evidence type="ECO:0000313" key="11">
    <source>
        <dbReference type="Proteomes" id="UP000189761"/>
    </source>
</evidence>
<evidence type="ECO:0000256" key="7">
    <source>
        <dbReference type="ARBA" id="ARBA00023288"/>
    </source>
</evidence>
<evidence type="ECO:0000313" key="10">
    <source>
        <dbReference type="EMBL" id="OOP70136.1"/>
    </source>
</evidence>
<comment type="subcellular location">
    <subcellularLocation>
        <location evidence="1">Membrane</location>
        <topology evidence="1">Lipid-anchor</topology>
    </subcellularLocation>
</comment>
<evidence type="ECO:0000256" key="6">
    <source>
        <dbReference type="ARBA" id="ARBA00023139"/>
    </source>
</evidence>
<dbReference type="InterPro" id="IPR038501">
    <property type="entry name" value="Spore_GerAC_C_sf"/>
</dbReference>
<organism evidence="10 11">
    <name type="scientific">Heyndrickxia oleronia</name>
    <dbReference type="NCBI Taxonomy" id="38875"/>
    <lineage>
        <taxon>Bacteria</taxon>
        <taxon>Bacillati</taxon>
        <taxon>Bacillota</taxon>
        <taxon>Bacilli</taxon>
        <taxon>Bacillales</taxon>
        <taxon>Bacillaceae</taxon>
        <taxon>Heyndrickxia</taxon>
    </lineage>
</organism>
<evidence type="ECO:0000259" key="9">
    <source>
        <dbReference type="Pfam" id="PF25198"/>
    </source>
</evidence>
<dbReference type="Gene3D" id="3.30.300.210">
    <property type="entry name" value="Nutrient germinant receptor protein C, domain 3"/>
    <property type="match status" value="1"/>
</dbReference>
<dbReference type="GO" id="GO:0016020">
    <property type="term" value="C:membrane"/>
    <property type="evidence" value="ECO:0007669"/>
    <property type="project" value="UniProtKB-SubCell"/>
</dbReference>
<dbReference type="PANTHER" id="PTHR35789">
    <property type="entry name" value="SPORE GERMINATION PROTEIN B3"/>
    <property type="match status" value="1"/>
</dbReference>
<evidence type="ECO:0000259" key="8">
    <source>
        <dbReference type="Pfam" id="PF05504"/>
    </source>
</evidence>
<dbReference type="Gene3D" id="6.20.190.10">
    <property type="entry name" value="Nutrient germinant receptor protein C, domain 1"/>
    <property type="match status" value="1"/>
</dbReference>
<dbReference type="GO" id="GO:0009847">
    <property type="term" value="P:spore germination"/>
    <property type="evidence" value="ECO:0007669"/>
    <property type="project" value="InterPro"/>
</dbReference>
<sequence length="390" mass="44009">MRGIIYLALFGGSLLLLSGCWDRVEVNDLAIITAAAIDKKEDDRIELSLQVFIPRAMSSGGGQGGGGGSGEPVTFVSSYEGKNLAEALSKLQTELPRKVFWGHCHIFIFGEEVAREGIQDHLDFLLRHPQPRERAFVFVSDGKARPLTELQTRLENFSAETIRRQANLGVGLKTTMQKLDEMLSSEAQAAALPFIKLSTEKGTQSDYQYPHIVGTAVFKKDKMVGTLSLAKTRGVIWLKNEIEEYTVTLKPKNIDGDISLNPVSTHVAMIPHIYNDEWEMDVNIRTEGAVVQNSTTMDLTNPSSIRLAEIAFQKDIKHRIESTIHELQQELDTDILDFAKEFHHKYPKHWRSVKNRWDEIFPQVKVNVNVKGNIRRQGNINESVKSREER</sequence>
<evidence type="ECO:0000256" key="2">
    <source>
        <dbReference type="ARBA" id="ARBA00007886"/>
    </source>
</evidence>
<evidence type="ECO:0000256" key="3">
    <source>
        <dbReference type="ARBA" id="ARBA00022544"/>
    </source>
</evidence>
<dbReference type="NCBIfam" id="TIGR02887">
    <property type="entry name" value="spore_ger_x_C"/>
    <property type="match status" value="1"/>
</dbReference>
<dbReference type="PANTHER" id="PTHR35789:SF1">
    <property type="entry name" value="SPORE GERMINATION PROTEIN B3"/>
    <property type="match status" value="1"/>
</dbReference>
<accession>A0A8E2IB79</accession>